<feature type="domain" description="Ricin B lectin" evidence="2">
    <location>
        <begin position="29"/>
        <end position="170"/>
    </location>
</feature>
<dbReference type="SMART" id="SM00458">
    <property type="entry name" value="RICIN"/>
    <property type="match status" value="1"/>
</dbReference>
<proteinExistence type="predicted"/>
<dbReference type="CDD" id="cd00161">
    <property type="entry name" value="beta-trefoil_Ricin-like"/>
    <property type="match status" value="1"/>
</dbReference>
<keyword evidence="1" id="KW-0732">Signal</keyword>
<keyword evidence="4" id="KW-1185">Reference proteome</keyword>
<dbReference type="SUPFAM" id="SSF50370">
    <property type="entry name" value="Ricin B-like lectins"/>
    <property type="match status" value="1"/>
</dbReference>
<accession>A0ABY8XEX7</accession>
<feature type="signal peptide" evidence="1">
    <location>
        <begin position="1"/>
        <end position="26"/>
    </location>
</feature>
<dbReference type="RefSeq" id="WP_285450722.1">
    <property type="nucleotide sequence ID" value="NZ_CP127173.1"/>
</dbReference>
<sequence length="170" mass="18935">MSWKKWAAVVAGAVAALGVATPAASAADYGPYPITNNYSGRCLEPQGTANGAPVVLWDCWEVTNRWYLRYVSYDSRYQVVDSVSGRCLDARWQEIGGNGTPIQLWDCLGGGQTNQVWWVFQDGYRNYTIQNVYNSRVLDAQWQQLGHNGTPVQLWDDLGAGQANQRWGVL</sequence>
<protein>
    <submittedName>
        <fullName evidence="3">RICIN domain-containing protein</fullName>
    </submittedName>
</protein>
<dbReference type="InterPro" id="IPR000772">
    <property type="entry name" value="Ricin_B_lectin"/>
</dbReference>
<dbReference type="InterPro" id="IPR035992">
    <property type="entry name" value="Ricin_B-like_lectins"/>
</dbReference>
<dbReference type="Pfam" id="PF00652">
    <property type="entry name" value="Ricin_B_lectin"/>
    <property type="match status" value="1"/>
</dbReference>
<feature type="chain" id="PRO_5047274018" evidence="1">
    <location>
        <begin position="27"/>
        <end position="170"/>
    </location>
</feature>
<dbReference type="Proteomes" id="UP001227101">
    <property type="component" value="Chromosome"/>
</dbReference>
<evidence type="ECO:0000256" key="1">
    <source>
        <dbReference type="SAM" id="SignalP"/>
    </source>
</evidence>
<dbReference type="PROSITE" id="PS50231">
    <property type="entry name" value="RICIN_B_LECTIN"/>
    <property type="match status" value="1"/>
</dbReference>
<dbReference type="Gene3D" id="2.80.10.50">
    <property type="match status" value="1"/>
</dbReference>
<reference evidence="3 4" key="1">
    <citation type="submission" date="2023-06" db="EMBL/GenBank/DDBJ databases">
        <authorList>
            <person name="Oyuntsetseg B."/>
            <person name="Kim S.B."/>
        </authorList>
    </citation>
    <scope>NUCLEOTIDE SEQUENCE [LARGE SCALE GENOMIC DNA]</scope>
    <source>
        <strain evidence="3 4">2-2</strain>
    </source>
</reference>
<evidence type="ECO:0000313" key="3">
    <source>
        <dbReference type="EMBL" id="WIV54151.1"/>
    </source>
</evidence>
<dbReference type="EMBL" id="CP127173">
    <property type="protein sequence ID" value="WIV54151.1"/>
    <property type="molecule type" value="Genomic_DNA"/>
</dbReference>
<organism evidence="3 4">
    <name type="scientific">Amycolatopsis nalaikhensis</name>
    <dbReference type="NCBI Taxonomy" id="715472"/>
    <lineage>
        <taxon>Bacteria</taxon>
        <taxon>Bacillati</taxon>
        <taxon>Actinomycetota</taxon>
        <taxon>Actinomycetes</taxon>
        <taxon>Pseudonocardiales</taxon>
        <taxon>Pseudonocardiaceae</taxon>
        <taxon>Amycolatopsis</taxon>
    </lineage>
</organism>
<gene>
    <name evidence="3" type="ORF">QP939_35530</name>
</gene>
<evidence type="ECO:0000313" key="4">
    <source>
        <dbReference type="Proteomes" id="UP001227101"/>
    </source>
</evidence>
<name>A0ABY8XEX7_9PSEU</name>
<evidence type="ECO:0000259" key="2">
    <source>
        <dbReference type="SMART" id="SM00458"/>
    </source>
</evidence>